<feature type="region of interest" description="Disordered" evidence="1">
    <location>
        <begin position="81"/>
        <end position="130"/>
    </location>
</feature>
<feature type="signal peptide" evidence="2">
    <location>
        <begin position="1"/>
        <end position="28"/>
    </location>
</feature>
<protein>
    <submittedName>
        <fullName evidence="3">Uncharacterized protein</fullName>
    </submittedName>
</protein>
<dbReference type="EMBL" id="CAIIXF020000001">
    <property type="protein sequence ID" value="CAH1775975.1"/>
    <property type="molecule type" value="Genomic_DNA"/>
</dbReference>
<evidence type="ECO:0000256" key="2">
    <source>
        <dbReference type="SAM" id="SignalP"/>
    </source>
</evidence>
<proteinExistence type="predicted"/>
<organism evidence="3 4">
    <name type="scientific">Owenia fusiformis</name>
    <name type="common">Polychaete worm</name>
    <dbReference type="NCBI Taxonomy" id="6347"/>
    <lineage>
        <taxon>Eukaryota</taxon>
        <taxon>Metazoa</taxon>
        <taxon>Spiralia</taxon>
        <taxon>Lophotrochozoa</taxon>
        <taxon>Annelida</taxon>
        <taxon>Polychaeta</taxon>
        <taxon>Sedentaria</taxon>
        <taxon>Canalipalpata</taxon>
        <taxon>Sabellida</taxon>
        <taxon>Oweniida</taxon>
        <taxon>Oweniidae</taxon>
        <taxon>Owenia</taxon>
    </lineage>
</organism>
<accession>A0A8S4N4M0</accession>
<sequence length="250" mass="25837">DQQKEFKMNRYFLLVAIAIALTLACVECGRPSQVGNAIKKEGQNCGKVRKDGNIYYQGTCADGLDCECPEEKGKCTCEGSATTTPGVSTTTPGVGSTTSGVGSTTPGVGSTTPGVPQTPSTGRPSQVGNAIKKEGQNCGKVRKDGNIYYQGTCADGLDCECPEEKGKCTCEGSATTTTPGVGSTTPGVGSTTPGTGRPSQVGNAIKKEGQNCGKIRKDGNTFFQGTCGENLECECSTDTRKCKCVQDSFS</sequence>
<feature type="chain" id="PRO_5035887166" evidence="2">
    <location>
        <begin position="29"/>
        <end position="250"/>
    </location>
</feature>
<keyword evidence="2" id="KW-0732">Signal</keyword>
<evidence type="ECO:0000313" key="4">
    <source>
        <dbReference type="Proteomes" id="UP000749559"/>
    </source>
</evidence>
<dbReference type="Proteomes" id="UP000749559">
    <property type="component" value="Unassembled WGS sequence"/>
</dbReference>
<evidence type="ECO:0000313" key="3">
    <source>
        <dbReference type="EMBL" id="CAH1775975.1"/>
    </source>
</evidence>
<reference evidence="3" key="1">
    <citation type="submission" date="2022-03" db="EMBL/GenBank/DDBJ databases">
        <authorList>
            <person name="Martin C."/>
        </authorList>
    </citation>
    <scope>NUCLEOTIDE SEQUENCE</scope>
</reference>
<feature type="non-terminal residue" evidence="3">
    <location>
        <position position="1"/>
    </location>
</feature>
<comment type="caution">
    <text evidence="3">The sequence shown here is derived from an EMBL/GenBank/DDBJ whole genome shotgun (WGS) entry which is preliminary data.</text>
</comment>
<evidence type="ECO:0000256" key="1">
    <source>
        <dbReference type="SAM" id="MobiDB-lite"/>
    </source>
</evidence>
<feature type="compositionally biased region" description="Low complexity" evidence="1">
    <location>
        <begin position="82"/>
        <end position="122"/>
    </location>
</feature>
<keyword evidence="4" id="KW-1185">Reference proteome</keyword>
<dbReference type="AlphaFoldDB" id="A0A8S4N4M0"/>
<feature type="compositionally biased region" description="Low complexity" evidence="1">
    <location>
        <begin position="176"/>
        <end position="196"/>
    </location>
</feature>
<name>A0A8S4N4M0_OWEFU</name>
<gene>
    <name evidence="3" type="ORF">OFUS_LOCUS3207</name>
</gene>
<feature type="region of interest" description="Disordered" evidence="1">
    <location>
        <begin position="176"/>
        <end position="203"/>
    </location>
</feature>